<evidence type="ECO:0000313" key="3">
    <source>
        <dbReference type="EMBL" id="MET1490131.1"/>
    </source>
</evidence>
<sequence length="533" mass="60809">MQGNANNLTARITRMKWFVVALTLTISGSVLLIINFFHGEYLVIREELIPKIDALRKIESQILRLRTHALYITLEDDRSRVVVHKERSFKSFDELESQLDNYSVLPRKEAEQLLYEKDKLSIYETWKRHLIVVRNAEYYDESAAKNYLRWEYMNQSGDSVLAIDSHLAYLKNELAARQNRLRFWIVTLFASVLVAMVIRILITFRHSKMMEDEIRNSAETIKLALMKVKKEFDLGIRIPAINNEFGLVANEINQLINYFGKNYSVFDKKICEDEIRLGAELQNAITANELSLVYQPIVDTRSGRPGKVETLLRWHSAKFGPVPPDRFIPIAERHGQIVEIENWVIKSALAQQKRWLDESGLDLAIAINVSAPHFLTEGFAAFMKREVRAAGCKPERVELEVTESVMISDINSGILALQELSEFGIRISLDDFGTGYSSLSYLARFRFHVLKIDRSFVSALDSEEAFKLVNGIVRIGHALSMQVVAEGVETPEQLQKLKDIGCDQVQGYYFSRPVVPAEIVPLVKAGSANRHSG</sequence>
<keyword evidence="1" id="KW-0472">Membrane</keyword>
<dbReference type="PROSITE" id="PS50883">
    <property type="entry name" value="EAL"/>
    <property type="match status" value="1"/>
</dbReference>
<dbReference type="InterPro" id="IPR001633">
    <property type="entry name" value="EAL_dom"/>
</dbReference>
<feature type="transmembrane region" description="Helical" evidence="1">
    <location>
        <begin position="17"/>
        <end position="37"/>
    </location>
</feature>
<accession>A0ABV2CQD9</accession>
<dbReference type="SMART" id="SM00052">
    <property type="entry name" value="EAL"/>
    <property type="match status" value="1"/>
</dbReference>
<protein>
    <submittedName>
        <fullName evidence="3">EAL domain-containing protein</fullName>
    </submittedName>
</protein>
<dbReference type="Pfam" id="PF00563">
    <property type="entry name" value="EAL"/>
    <property type="match status" value="1"/>
</dbReference>
<name>A0ABV2CQD9_9RHOO</name>
<evidence type="ECO:0000259" key="2">
    <source>
        <dbReference type="PROSITE" id="PS50883"/>
    </source>
</evidence>
<keyword evidence="1" id="KW-0812">Transmembrane</keyword>
<dbReference type="InterPro" id="IPR050706">
    <property type="entry name" value="Cyclic-di-GMP_PDE-like"/>
</dbReference>
<dbReference type="CDD" id="cd01948">
    <property type="entry name" value="EAL"/>
    <property type="match status" value="1"/>
</dbReference>
<evidence type="ECO:0000313" key="4">
    <source>
        <dbReference type="Proteomes" id="UP001548590"/>
    </source>
</evidence>
<dbReference type="InterPro" id="IPR035919">
    <property type="entry name" value="EAL_sf"/>
</dbReference>
<dbReference type="PANTHER" id="PTHR33121">
    <property type="entry name" value="CYCLIC DI-GMP PHOSPHODIESTERASE PDEF"/>
    <property type="match status" value="1"/>
</dbReference>
<comment type="caution">
    <text evidence="3">The sequence shown here is derived from an EMBL/GenBank/DDBJ whole genome shotgun (WGS) entry which is preliminary data.</text>
</comment>
<dbReference type="EMBL" id="JBEWLZ010000004">
    <property type="protein sequence ID" value="MET1490131.1"/>
    <property type="molecule type" value="Genomic_DNA"/>
</dbReference>
<keyword evidence="4" id="KW-1185">Reference proteome</keyword>
<proteinExistence type="predicted"/>
<dbReference type="Proteomes" id="UP001548590">
    <property type="component" value="Unassembled WGS sequence"/>
</dbReference>
<reference evidence="3 4" key="1">
    <citation type="submission" date="2024-07" db="EMBL/GenBank/DDBJ databases">
        <title>Uliginosibacterium paludis KCTC:42655.</title>
        <authorList>
            <person name="Kim M.K."/>
        </authorList>
    </citation>
    <scope>NUCLEOTIDE SEQUENCE [LARGE SCALE GENOMIC DNA]</scope>
    <source>
        <strain evidence="3 4">KCTC 42655</strain>
    </source>
</reference>
<dbReference type="PANTHER" id="PTHR33121:SF79">
    <property type="entry name" value="CYCLIC DI-GMP PHOSPHODIESTERASE PDED-RELATED"/>
    <property type="match status" value="1"/>
</dbReference>
<evidence type="ECO:0000256" key="1">
    <source>
        <dbReference type="SAM" id="Phobius"/>
    </source>
</evidence>
<gene>
    <name evidence="3" type="ORF">ABVT11_09855</name>
</gene>
<dbReference type="SUPFAM" id="SSF141868">
    <property type="entry name" value="EAL domain-like"/>
    <property type="match status" value="1"/>
</dbReference>
<keyword evidence="1" id="KW-1133">Transmembrane helix</keyword>
<feature type="domain" description="EAL" evidence="2">
    <location>
        <begin position="274"/>
        <end position="527"/>
    </location>
</feature>
<feature type="transmembrane region" description="Helical" evidence="1">
    <location>
        <begin position="181"/>
        <end position="202"/>
    </location>
</feature>
<dbReference type="RefSeq" id="WP_345923640.1">
    <property type="nucleotide sequence ID" value="NZ_JBDIVF010000001.1"/>
</dbReference>
<organism evidence="3 4">
    <name type="scientific">Uliginosibacterium paludis</name>
    <dbReference type="NCBI Taxonomy" id="1615952"/>
    <lineage>
        <taxon>Bacteria</taxon>
        <taxon>Pseudomonadati</taxon>
        <taxon>Pseudomonadota</taxon>
        <taxon>Betaproteobacteria</taxon>
        <taxon>Rhodocyclales</taxon>
        <taxon>Zoogloeaceae</taxon>
        <taxon>Uliginosibacterium</taxon>
    </lineage>
</organism>
<dbReference type="Gene3D" id="3.20.20.450">
    <property type="entry name" value="EAL domain"/>
    <property type="match status" value="1"/>
</dbReference>